<evidence type="ECO:0000313" key="2">
    <source>
        <dbReference type="Proteomes" id="UP001064048"/>
    </source>
</evidence>
<protein>
    <submittedName>
        <fullName evidence="1">Uncharacterized protein</fullName>
    </submittedName>
</protein>
<keyword evidence="2" id="KW-1185">Reference proteome</keyword>
<dbReference type="Proteomes" id="UP001064048">
    <property type="component" value="Chromosome 11"/>
</dbReference>
<organism evidence="1 2">
    <name type="scientific">Choristoneura fumiferana</name>
    <name type="common">Spruce budworm moth</name>
    <name type="synonym">Archips fumiferana</name>
    <dbReference type="NCBI Taxonomy" id="7141"/>
    <lineage>
        <taxon>Eukaryota</taxon>
        <taxon>Metazoa</taxon>
        <taxon>Ecdysozoa</taxon>
        <taxon>Arthropoda</taxon>
        <taxon>Hexapoda</taxon>
        <taxon>Insecta</taxon>
        <taxon>Pterygota</taxon>
        <taxon>Neoptera</taxon>
        <taxon>Endopterygota</taxon>
        <taxon>Lepidoptera</taxon>
        <taxon>Glossata</taxon>
        <taxon>Ditrysia</taxon>
        <taxon>Tortricoidea</taxon>
        <taxon>Tortricidae</taxon>
        <taxon>Tortricinae</taxon>
        <taxon>Choristoneura</taxon>
    </lineage>
</organism>
<evidence type="ECO:0000313" key="1">
    <source>
        <dbReference type="EMBL" id="KAI8425475.1"/>
    </source>
</evidence>
<sequence>MQSFVFVLSAIEEFPPAEASLAGPPGFYYQIVVLSSDLRLSERPLTKRPGSTMSDTLICGNAIIGATLGVPVPEDLGVGAFRPLVLLVFAPGNREVLRERESNHNHRIYALVT</sequence>
<accession>A0ACC0JMU2</accession>
<name>A0ACC0JMU2_CHOFU</name>
<gene>
    <name evidence="1" type="ORF">MSG28_007220</name>
</gene>
<comment type="caution">
    <text evidence="1">The sequence shown here is derived from an EMBL/GenBank/DDBJ whole genome shotgun (WGS) entry which is preliminary data.</text>
</comment>
<reference evidence="1 2" key="1">
    <citation type="journal article" date="2022" name="Genome Biol. Evol.">
        <title>The Spruce Budworm Genome: Reconstructing the Evolutionary History of Antifreeze Proteins.</title>
        <authorList>
            <person name="Beliveau C."/>
            <person name="Gagne P."/>
            <person name="Picq S."/>
            <person name="Vernygora O."/>
            <person name="Keeling C.I."/>
            <person name="Pinkney K."/>
            <person name="Doucet D."/>
            <person name="Wen F."/>
            <person name="Johnston J.S."/>
            <person name="Maaroufi H."/>
            <person name="Boyle B."/>
            <person name="Laroche J."/>
            <person name="Dewar K."/>
            <person name="Juretic N."/>
            <person name="Blackburn G."/>
            <person name="Nisole A."/>
            <person name="Brunet B."/>
            <person name="Brandao M."/>
            <person name="Lumley L."/>
            <person name="Duan J."/>
            <person name="Quan G."/>
            <person name="Lucarotti C.J."/>
            <person name="Roe A.D."/>
            <person name="Sperling F.A.H."/>
            <person name="Levesque R.C."/>
            <person name="Cusson M."/>
        </authorList>
    </citation>
    <scope>NUCLEOTIDE SEQUENCE [LARGE SCALE GENOMIC DNA]</scope>
    <source>
        <strain evidence="1">Glfc:IPQL:Cfum</strain>
    </source>
</reference>
<proteinExistence type="predicted"/>
<dbReference type="EMBL" id="CM046111">
    <property type="protein sequence ID" value="KAI8425475.1"/>
    <property type="molecule type" value="Genomic_DNA"/>
</dbReference>